<organism evidence="2 3">
    <name type="scientific">Caenorhabditis auriculariae</name>
    <dbReference type="NCBI Taxonomy" id="2777116"/>
    <lineage>
        <taxon>Eukaryota</taxon>
        <taxon>Metazoa</taxon>
        <taxon>Ecdysozoa</taxon>
        <taxon>Nematoda</taxon>
        <taxon>Chromadorea</taxon>
        <taxon>Rhabditida</taxon>
        <taxon>Rhabditina</taxon>
        <taxon>Rhabditomorpha</taxon>
        <taxon>Rhabditoidea</taxon>
        <taxon>Rhabditidae</taxon>
        <taxon>Peloderinae</taxon>
        <taxon>Caenorhabditis</taxon>
    </lineage>
</organism>
<gene>
    <name evidence="2" type="ORF">CAUJ_LOCUS13046</name>
</gene>
<keyword evidence="3" id="KW-1185">Reference proteome</keyword>
<evidence type="ECO:0000313" key="3">
    <source>
        <dbReference type="Proteomes" id="UP000835052"/>
    </source>
</evidence>
<sequence length="67" mass="7610">MSNFCFRLLLLEATPPATSPAKMKSRGHFRRPVYSLVLPVDPHYFPTLAVTPGRIGQRLWIVTRADD</sequence>
<dbReference type="AlphaFoldDB" id="A0A8S1HP40"/>
<comment type="caution">
    <text evidence="2">The sequence shown here is derived from an EMBL/GenBank/DDBJ whole genome shotgun (WGS) entry which is preliminary data.</text>
</comment>
<protein>
    <recommendedName>
        <fullName evidence="4">Secreted protein</fullName>
    </recommendedName>
</protein>
<keyword evidence="1" id="KW-0732">Signal</keyword>
<accession>A0A8S1HP40</accession>
<reference evidence="2" key="1">
    <citation type="submission" date="2020-10" db="EMBL/GenBank/DDBJ databases">
        <authorList>
            <person name="Kikuchi T."/>
        </authorList>
    </citation>
    <scope>NUCLEOTIDE SEQUENCE</scope>
    <source>
        <strain evidence="2">NKZ352</strain>
    </source>
</reference>
<feature type="chain" id="PRO_5035839105" description="Secreted protein" evidence="1">
    <location>
        <begin position="21"/>
        <end position="67"/>
    </location>
</feature>
<evidence type="ECO:0008006" key="4">
    <source>
        <dbReference type="Google" id="ProtNLM"/>
    </source>
</evidence>
<feature type="signal peptide" evidence="1">
    <location>
        <begin position="1"/>
        <end position="20"/>
    </location>
</feature>
<evidence type="ECO:0000256" key="1">
    <source>
        <dbReference type="SAM" id="SignalP"/>
    </source>
</evidence>
<dbReference type="Proteomes" id="UP000835052">
    <property type="component" value="Unassembled WGS sequence"/>
</dbReference>
<dbReference type="EMBL" id="CAJGYM010000086">
    <property type="protein sequence ID" value="CAD6197137.1"/>
    <property type="molecule type" value="Genomic_DNA"/>
</dbReference>
<evidence type="ECO:0000313" key="2">
    <source>
        <dbReference type="EMBL" id="CAD6197137.1"/>
    </source>
</evidence>
<name>A0A8S1HP40_9PELO</name>
<proteinExistence type="predicted"/>